<gene>
    <name evidence="1" type="ORF">EM20IM_01295</name>
</gene>
<evidence type="ECO:0000313" key="1">
    <source>
        <dbReference type="EMBL" id="QSR87029.1"/>
    </source>
</evidence>
<name>A0ABX7PWC7_9BACT</name>
<proteinExistence type="predicted"/>
<reference evidence="1 2" key="1">
    <citation type="submission" date="2020-12" db="EMBL/GenBank/DDBJ databases">
        <authorList>
            <person name="Awala S.I."/>
            <person name="Gwak J.-H."/>
            <person name="Kim S.-J."/>
            <person name="Rhee S.-K."/>
        </authorList>
    </citation>
    <scope>NUCLEOTIDE SEQUENCE [LARGE SCALE GENOMIC DNA]</scope>
    <source>
        <strain evidence="1 2">IT5</strain>
    </source>
</reference>
<sequence length="162" mass="17544">MKKIPLLFFKVFVILFLFQIFTSFSLARGGGGRGLGRGPKVKVTTEKTKLYRSASTTKAQNPLFPSYKSYPAGLHGIRHLRESVFPSYTQFRSGQFIRGTRPGSATISISTNYLGSTYVGLGRFGPTSGISFSPAKNQFVPTTGVTVPPFVSALATGSQPPR</sequence>
<dbReference type="RefSeq" id="WP_206847481.1">
    <property type="nucleotide sequence ID" value="NZ_CP065956.1"/>
</dbReference>
<organism evidence="1 2">
    <name type="scientific">Candidatus Methylacidiphilum infernorum</name>
    <dbReference type="NCBI Taxonomy" id="511746"/>
    <lineage>
        <taxon>Bacteria</taxon>
        <taxon>Pseudomonadati</taxon>
        <taxon>Verrucomicrobiota</taxon>
        <taxon>Methylacidiphilae</taxon>
        <taxon>Methylacidiphilales</taxon>
        <taxon>Methylacidiphilaceae</taxon>
        <taxon>Methylacidiphilum (ex Ratnadevi et al. 2023)</taxon>
    </lineage>
</organism>
<evidence type="ECO:0000313" key="2">
    <source>
        <dbReference type="Proteomes" id="UP000663088"/>
    </source>
</evidence>
<dbReference type="Proteomes" id="UP000663088">
    <property type="component" value="Chromosome"/>
</dbReference>
<accession>A0ABX7PWC7</accession>
<protein>
    <submittedName>
        <fullName evidence="1">Uncharacterized protein</fullName>
    </submittedName>
</protein>
<dbReference type="EMBL" id="CP065956">
    <property type="protein sequence ID" value="QSR87029.1"/>
    <property type="molecule type" value="Genomic_DNA"/>
</dbReference>
<keyword evidence="2" id="KW-1185">Reference proteome</keyword>